<dbReference type="PANTHER" id="PTHR45661:SF3">
    <property type="entry name" value="IG-LIKE DOMAIN-CONTAINING PROTEIN"/>
    <property type="match status" value="1"/>
</dbReference>
<name>A0A9W7A153_9STRA</name>
<dbReference type="OrthoDB" id="10307321at2759"/>
<evidence type="ECO:0000313" key="2">
    <source>
        <dbReference type="EMBL" id="GMH61601.1"/>
    </source>
</evidence>
<dbReference type="PANTHER" id="PTHR45661">
    <property type="entry name" value="SURFACE ANTIGEN"/>
    <property type="match status" value="1"/>
</dbReference>
<dbReference type="EMBL" id="BRXY01000072">
    <property type="protein sequence ID" value="GMH61601.1"/>
    <property type="molecule type" value="Genomic_DNA"/>
</dbReference>
<evidence type="ECO:0000256" key="1">
    <source>
        <dbReference type="SAM" id="MobiDB-lite"/>
    </source>
</evidence>
<dbReference type="Gene3D" id="3.80.10.10">
    <property type="entry name" value="Ribonuclease Inhibitor"/>
    <property type="match status" value="1"/>
</dbReference>
<dbReference type="AlphaFoldDB" id="A0A9W7A153"/>
<dbReference type="InterPro" id="IPR032675">
    <property type="entry name" value="LRR_dom_sf"/>
</dbReference>
<organism evidence="2 3">
    <name type="scientific">Triparma strigata</name>
    <dbReference type="NCBI Taxonomy" id="1606541"/>
    <lineage>
        <taxon>Eukaryota</taxon>
        <taxon>Sar</taxon>
        <taxon>Stramenopiles</taxon>
        <taxon>Ochrophyta</taxon>
        <taxon>Bolidophyceae</taxon>
        <taxon>Parmales</taxon>
        <taxon>Triparmaceae</taxon>
        <taxon>Triparma</taxon>
    </lineage>
</organism>
<evidence type="ECO:0000313" key="3">
    <source>
        <dbReference type="Proteomes" id="UP001165085"/>
    </source>
</evidence>
<dbReference type="InterPro" id="IPR026906">
    <property type="entry name" value="LRR_5"/>
</dbReference>
<protein>
    <submittedName>
        <fullName evidence="2">Uncharacterized protein</fullName>
    </submittedName>
</protein>
<comment type="caution">
    <text evidence="2">The sequence shown here is derived from an EMBL/GenBank/DDBJ whole genome shotgun (WGS) entry which is preliminary data.</text>
</comment>
<dbReference type="SUPFAM" id="SSF52058">
    <property type="entry name" value="L domain-like"/>
    <property type="match status" value="1"/>
</dbReference>
<feature type="region of interest" description="Disordered" evidence="1">
    <location>
        <begin position="1"/>
        <end position="23"/>
    </location>
</feature>
<keyword evidence="3" id="KW-1185">Reference proteome</keyword>
<dbReference type="Proteomes" id="UP001165085">
    <property type="component" value="Unassembled WGS sequence"/>
</dbReference>
<sequence>MSKRSEEEIAILDPNNLEAGDDDTEVFEGSEVNDHETQARGGDDFMHTDDFRRHFVDFVMVDTLVTMRWLDKKWLKVVEKKLTEVGDGPYGGLIVHGGTDVSPDEAHSDARKEKTKQVTKVAFLLNVTKVGERACFKASILLTVDIPEGITFIGDRSFFCCHSLTTVSFPKSLALIDEWSFSDCFSLEKVNLLHTNVREVGYRAFGYCTSLREMKIPNSLQTFGKYVFSHCSELVPAGMDVTDNDAVVGYLRSIQ</sequence>
<reference evidence="3" key="1">
    <citation type="journal article" date="2023" name="Commun. Biol.">
        <title>Genome analysis of Parmales, the sister group of diatoms, reveals the evolutionary specialization of diatoms from phago-mixotrophs to photoautotrophs.</title>
        <authorList>
            <person name="Ban H."/>
            <person name="Sato S."/>
            <person name="Yoshikawa S."/>
            <person name="Yamada K."/>
            <person name="Nakamura Y."/>
            <person name="Ichinomiya M."/>
            <person name="Sato N."/>
            <person name="Blanc-Mathieu R."/>
            <person name="Endo H."/>
            <person name="Kuwata A."/>
            <person name="Ogata H."/>
        </authorList>
    </citation>
    <scope>NUCLEOTIDE SEQUENCE [LARGE SCALE GENOMIC DNA]</scope>
    <source>
        <strain evidence="3">NIES 3701</strain>
    </source>
</reference>
<gene>
    <name evidence="2" type="ORF">TrST_g9101</name>
</gene>
<dbReference type="Pfam" id="PF13306">
    <property type="entry name" value="LRR_5"/>
    <property type="match status" value="1"/>
</dbReference>
<proteinExistence type="predicted"/>
<accession>A0A9W7A153</accession>
<dbReference type="InterPro" id="IPR053139">
    <property type="entry name" value="Surface_bspA-like"/>
</dbReference>